<protein>
    <submittedName>
        <fullName evidence="2">Uncharacterized protein</fullName>
    </submittedName>
</protein>
<reference evidence="2" key="1">
    <citation type="submission" date="2022-09" db="EMBL/GenBank/DDBJ databases">
        <title>Aureispira anguillicida sp. nov., isolated from Leptocephalus of Japanese eel Anguilla japonica.</title>
        <authorList>
            <person name="Yuasa K."/>
            <person name="Mekata T."/>
            <person name="Ikunari K."/>
        </authorList>
    </citation>
    <scope>NUCLEOTIDE SEQUENCE</scope>
    <source>
        <strain evidence="2">EL160426</strain>
    </source>
</reference>
<dbReference type="EMBL" id="AP026867">
    <property type="protein sequence ID" value="BDS11463.1"/>
    <property type="molecule type" value="Genomic_DNA"/>
</dbReference>
<name>A0A915YEC8_9BACT</name>
<feature type="signal peptide" evidence="1">
    <location>
        <begin position="1"/>
        <end position="18"/>
    </location>
</feature>
<feature type="chain" id="PRO_5037985162" evidence="1">
    <location>
        <begin position="19"/>
        <end position="323"/>
    </location>
</feature>
<evidence type="ECO:0000256" key="1">
    <source>
        <dbReference type="SAM" id="SignalP"/>
    </source>
</evidence>
<dbReference type="Proteomes" id="UP001060919">
    <property type="component" value="Chromosome"/>
</dbReference>
<keyword evidence="3" id="KW-1185">Reference proteome</keyword>
<sequence>MKLLMLIVLFALPSGLSATMQIPDTVIYKTKKYTLILKGSALHYSPLCFYYLQNDISMPFNAWSSAVKRRHIATWQIIDNKLFLTKVNTVEGPKPLKDCQVQSISSSFNTPNLLFADWFSGIFAFGFHCFHVKEGKIILDKKMCDNNNYLFFSRCIMKFDSIYSNNQLYRLTTGYYKKSPIFDYFGQGSSFLDWPYNWENKNLCGVPLCKWKITNDSLFLDVLNLYTSEGKWINFLQVGAIKNITNHSFADWVNGVYRIEKGKMVKEIVYDDVEWEFFKVSEYQYIRIKKGVIVESFVVEPNFDIKNPPPNTDPKGLQIIADY</sequence>
<dbReference type="KEGG" id="aup:AsAng_0021770"/>
<proteinExistence type="predicted"/>
<accession>A0A915YEC8</accession>
<dbReference type="AlphaFoldDB" id="A0A915YEC8"/>
<gene>
    <name evidence="2" type="ORF">AsAng_0021770</name>
</gene>
<dbReference type="RefSeq" id="WP_264792640.1">
    <property type="nucleotide sequence ID" value="NZ_AP026867.1"/>
</dbReference>
<organism evidence="2 3">
    <name type="scientific">Aureispira anguillae</name>
    <dbReference type="NCBI Taxonomy" id="2864201"/>
    <lineage>
        <taxon>Bacteria</taxon>
        <taxon>Pseudomonadati</taxon>
        <taxon>Bacteroidota</taxon>
        <taxon>Saprospiria</taxon>
        <taxon>Saprospirales</taxon>
        <taxon>Saprospiraceae</taxon>
        <taxon>Aureispira</taxon>
    </lineage>
</organism>
<evidence type="ECO:0000313" key="2">
    <source>
        <dbReference type="EMBL" id="BDS11463.1"/>
    </source>
</evidence>
<keyword evidence="1" id="KW-0732">Signal</keyword>
<evidence type="ECO:0000313" key="3">
    <source>
        <dbReference type="Proteomes" id="UP001060919"/>
    </source>
</evidence>